<dbReference type="PANTHER" id="PTHR10907:SF47">
    <property type="entry name" value="REGUCALCIN"/>
    <property type="match status" value="1"/>
</dbReference>
<dbReference type="Gene3D" id="2.120.10.30">
    <property type="entry name" value="TolB, C-terminal domain"/>
    <property type="match status" value="1"/>
</dbReference>
<dbReference type="InterPro" id="IPR011042">
    <property type="entry name" value="6-blade_b-propeller_TolB-like"/>
</dbReference>
<dbReference type="AlphaFoldDB" id="A0A399SS63"/>
<accession>A0A399SS63</accession>
<dbReference type="PANTHER" id="PTHR10907">
    <property type="entry name" value="REGUCALCIN"/>
    <property type="match status" value="1"/>
</dbReference>
<feature type="active site" description="Proton donor/acceptor" evidence="2">
    <location>
        <position position="199"/>
    </location>
</feature>
<dbReference type="OrthoDB" id="2633250at2"/>
<proteinExistence type="inferred from homology"/>
<reference evidence="5 6" key="1">
    <citation type="submission" date="2018-08" db="EMBL/GenBank/DDBJ databases">
        <title>Pallidiluteibacterium maritimus gen. nov., sp. nov., isolated from coastal sediment.</title>
        <authorList>
            <person name="Zhou L.Y."/>
        </authorList>
    </citation>
    <scope>NUCLEOTIDE SEQUENCE [LARGE SCALE GENOMIC DNA]</scope>
    <source>
        <strain evidence="5 6">XSD2</strain>
    </source>
</reference>
<comment type="similarity">
    <text evidence="1">Belongs to the SMP-30/CGR1 family.</text>
</comment>
<feature type="binding site" evidence="3">
    <location>
        <position position="199"/>
    </location>
    <ligand>
        <name>a divalent metal cation</name>
        <dbReference type="ChEBI" id="CHEBI:60240"/>
    </ligand>
</feature>
<feature type="binding site" evidence="3">
    <location>
        <position position="104"/>
    </location>
    <ligand>
        <name>substrate</name>
    </ligand>
</feature>
<dbReference type="GO" id="GO:0019853">
    <property type="term" value="P:L-ascorbic acid biosynthetic process"/>
    <property type="evidence" value="ECO:0007669"/>
    <property type="project" value="TreeGrafter"/>
</dbReference>
<dbReference type="Proteomes" id="UP000265926">
    <property type="component" value="Unassembled WGS sequence"/>
</dbReference>
<dbReference type="Pfam" id="PF08450">
    <property type="entry name" value="SGL"/>
    <property type="match status" value="1"/>
</dbReference>
<dbReference type="PRINTS" id="PR01790">
    <property type="entry name" value="SMP30FAMILY"/>
</dbReference>
<feature type="binding site" evidence="3">
    <location>
        <position position="149"/>
    </location>
    <ligand>
        <name>a divalent metal cation</name>
        <dbReference type="ChEBI" id="CHEBI:60240"/>
    </ligand>
</feature>
<organism evidence="5 6">
    <name type="scientific">Maribellus luteus</name>
    <dbReference type="NCBI Taxonomy" id="2305463"/>
    <lineage>
        <taxon>Bacteria</taxon>
        <taxon>Pseudomonadati</taxon>
        <taxon>Bacteroidota</taxon>
        <taxon>Bacteroidia</taxon>
        <taxon>Marinilabiliales</taxon>
        <taxon>Prolixibacteraceae</taxon>
        <taxon>Maribellus</taxon>
    </lineage>
</organism>
<feature type="domain" description="SMP-30/Gluconolactonase/LRE-like region" evidence="4">
    <location>
        <begin position="16"/>
        <end position="259"/>
    </location>
</feature>
<evidence type="ECO:0000259" key="4">
    <source>
        <dbReference type="Pfam" id="PF08450"/>
    </source>
</evidence>
<evidence type="ECO:0000313" key="6">
    <source>
        <dbReference type="Proteomes" id="UP000265926"/>
    </source>
</evidence>
<keyword evidence="6" id="KW-1185">Reference proteome</keyword>
<feature type="binding site" evidence="3">
    <location>
        <position position="102"/>
    </location>
    <ligand>
        <name>substrate</name>
    </ligand>
</feature>
<feature type="binding site" evidence="3">
    <location>
        <position position="18"/>
    </location>
    <ligand>
        <name>a divalent metal cation</name>
        <dbReference type="ChEBI" id="CHEBI:60240"/>
    </ligand>
</feature>
<name>A0A399SS63_9BACT</name>
<dbReference type="SUPFAM" id="SSF63829">
    <property type="entry name" value="Calcium-dependent phosphotriesterase"/>
    <property type="match status" value="1"/>
</dbReference>
<dbReference type="EMBL" id="QWGR01000020">
    <property type="protein sequence ID" value="RIJ45749.1"/>
    <property type="molecule type" value="Genomic_DNA"/>
</dbReference>
<dbReference type="RefSeq" id="WP_119440096.1">
    <property type="nucleotide sequence ID" value="NZ_QWGR01000020.1"/>
</dbReference>
<protein>
    <submittedName>
        <fullName evidence="5">SMP-30/gluconolactonase/LRE family protein</fullName>
    </submittedName>
</protein>
<keyword evidence="3" id="KW-0862">Zinc</keyword>
<comment type="cofactor">
    <cofactor evidence="3">
        <name>Zn(2+)</name>
        <dbReference type="ChEBI" id="CHEBI:29105"/>
    </cofactor>
    <text evidence="3">Binds 1 divalent metal cation per subunit.</text>
</comment>
<sequence>MLYKAKLVAGSPLCELGESPVWHPILNEMFWVDITRGIVHRLDIRTRNFRHYDVGSMVGAVVPAVGDYMLIVAAEKGILGLTESGKLDLLVEYPDSEMPNNRFNDGKCDAAGRFWIGSMNKNVVPKAGNLYCFEGKTLQLKQAGVTISNGLTWSPDKRTMYYIDTFEHCVWAYDFELESGKTSNKRVLFEVPKEAGAPDGMTIDSKGRVWIAHWGGAAVRCWNPVNGETEAIVEVPAPHVTSCSFGGPDLDTLYITTAREGLTEKLLSEFPLNGQLFSIRVNANGLVADTFHS</sequence>
<dbReference type="InterPro" id="IPR013658">
    <property type="entry name" value="SGL"/>
</dbReference>
<gene>
    <name evidence="5" type="ORF">D1614_21675</name>
</gene>
<dbReference type="GO" id="GO:0005509">
    <property type="term" value="F:calcium ion binding"/>
    <property type="evidence" value="ECO:0007669"/>
    <property type="project" value="TreeGrafter"/>
</dbReference>
<evidence type="ECO:0000313" key="5">
    <source>
        <dbReference type="EMBL" id="RIJ45749.1"/>
    </source>
</evidence>
<evidence type="ECO:0000256" key="1">
    <source>
        <dbReference type="ARBA" id="ARBA00008853"/>
    </source>
</evidence>
<dbReference type="GO" id="GO:0004341">
    <property type="term" value="F:gluconolactonase activity"/>
    <property type="evidence" value="ECO:0007669"/>
    <property type="project" value="TreeGrafter"/>
</dbReference>
<keyword evidence="3" id="KW-0479">Metal-binding</keyword>
<comment type="caution">
    <text evidence="5">The sequence shown here is derived from an EMBL/GenBank/DDBJ whole genome shotgun (WGS) entry which is preliminary data.</text>
</comment>
<evidence type="ECO:0000256" key="2">
    <source>
        <dbReference type="PIRSR" id="PIRSR605511-1"/>
    </source>
</evidence>
<evidence type="ECO:0000256" key="3">
    <source>
        <dbReference type="PIRSR" id="PIRSR605511-2"/>
    </source>
</evidence>
<dbReference type="InterPro" id="IPR005511">
    <property type="entry name" value="SMP-30"/>
</dbReference>